<keyword evidence="5" id="KW-1185">Reference proteome</keyword>
<accession>A0A4S4LBV6</accession>
<dbReference type="Proteomes" id="UP000308199">
    <property type="component" value="Unassembled WGS sequence"/>
</dbReference>
<protein>
    <recommendedName>
        <fullName evidence="2">pH-response regulator protein palC</fullName>
    </recommendedName>
</protein>
<dbReference type="InterPro" id="IPR037505">
    <property type="entry name" value="pH-resp_palC"/>
</dbReference>
<dbReference type="PROSITE" id="PS51180">
    <property type="entry name" value="BRO1"/>
    <property type="match status" value="1"/>
</dbReference>
<dbReference type="PANTHER" id="PTHR40463">
    <property type="entry name" value="PH-RESPONSE REGULATOR PROTEIN PALC"/>
    <property type="match status" value="1"/>
</dbReference>
<dbReference type="GO" id="GO:0071467">
    <property type="term" value="P:cellular response to pH"/>
    <property type="evidence" value="ECO:0007669"/>
    <property type="project" value="InterPro"/>
</dbReference>
<dbReference type="Pfam" id="PF03097">
    <property type="entry name" value="BRO1"/>
    <property type="match status" value="1"/>
</dbReference>
<dbReference type="OrthoDB" id="10266451at2759"/>
<dbReference type="SMART" id="SM01041">
    <property type="entry name" value="BRO1"/>
    <property type="match status" value="1"/>
</dbReference>
<dbReference type="AlphaFoldDB" id="A0A4S4LBV6"/>
<dbReference type="Gene3D" id="1.25.40.280">
    <property type="entry name" value="alix/aip1 like domains"/>
    <property type="match status" value="1"/>
</dbReference>
<dbReference type="InterPro" id="IPR004328">
    <property type="entry name" value="BRO1_dom"/>
</dbReference>
<evidence type="ECO:0000313" key="4">
    <source>
        <dbReference type="EMBL" id="THH07140.1"/>
    </source>
</evidence>
<name>A0A4S4LBV6_9AGAM</name>
<sequence length="484" mass="53251">MSTYLYELPTTGAISFADFCVDKTASYTSNIGDATQARANLRAALKESKRADGDKDFLRVVKVQLHCEQVVDEYLPLLYGIKSCFDAEEIVLSSEPEFMRARWKVFSWRSTLSASFFNASPRQSVPSLYADLAFTLLTYAFALSNLARSTVAALGRYEHERTISDAVRKKKDEKLNFGVSLLCRASGVFRYLSETVLPDWDKNGASAHSRPLDVTQEVISALAKMALADAQQLAVRKLLSKSVYDITLSPGPPLPKSHPSPSLITKLYLECTTLYSSARALAKTPGSSHTRAKGNGRESEDVTPALRHYLSDTADLCSSLARKWLGVDLGENGGAAQGGVAVAFLAWAKDDLEELRTSRRARVSLDKERREAHERMKDVIEEELEAINVFWKYYKKTNDSLHFQPVPPTSELQTLIPAGRAAVAVNPFKPPAPAFGPGSVEYARHQAELHDLNSGGDDTAENKAQDRLTAAEHNPSYAGAGSYF</sequence>
<dbReference type="GO" id="GO:0005886">
    <property type="term" value="C:plasma membrane"/>
    <property type="evidence" value="ECO:0007669"/>
    <property type="project" value="TreeGrafter"/>
</dbReference>
<gene>
    <name evidence="4" type="ORF">EW145_g3583</name>
</gene>
<dbReference type="CDD" id="cd09245">
    <property type="entry name" value="BRO1_UmRIM23-like"/>
    <property type="match status" value="1"/>
</dbReference>
<dbReference type="EMBL" id="SGPK01000158">
    <property type="protein sequence ID" value="THH07140.1"/>
    <property type="molecule type" value="Genomic_DNA"/>
</dbReference>
<dbReference type="PANTHER" id="PTHR40463:SF1">
    <property type="entry name" value="PH-RESPONSE REGULATOR PROTEIN PALC"/>
    <property type="match status" value="1"/>
</dbReference>
<feature type="domain" description="BRO1" evidence="3">
    <location>
        <begin position="2"/>
        <end position="442"/>
    </location>
</feature>
<proteinExistence type="inferred from homology"/>
<organism evidence="4 5">
    <name type="scientific">Phellinidium pouzarii</name>
    <dbReference type="NCBI Taxonomy" id="167371"/>
    <lineage>
        <taxon>Eukaryota</taxon>
        <taxon>Fungi</taxon>
        <taxon>Dikarya</taxon>
        <taxon>Basidiomycota</taxon>
        <taxon>Agaricomycotina</taxon>
        <taxon>Agaricomycetes</taxon>
        <taxon>Hymenochaetales</taxon>
        <taxon>Hymenochaetaceae</taxon>
        <taxon>Phellinidium</taxon>
    </lineage>
</organism>
<evidence type="ECO:0000259" key="3">
    <source>
        <dbReference type="PROSITE" id="PS51180"/>
    </source>
</evidence>
<evidence type="ECO:0000313" key="5">
    <source>
        <dbReference type="Proteomes" id="UP000308199"/>
    </source>
</evidence>
<comment type="caution">
    <text evidence="4">The sequence shown here is derived from an EMBL/GenBank/DDBJ whole genome shotgun (WGS) entry which is preliminary data.</text>
</comment>
<evidence type="ECO:0000256" key="1">
    <source>
        <dbReference type="ARBA" id="ARBA00010997"/>
    </source>
</evidence>
<reference evidence="4 5" key="1">
    <citation type="submission" date="2019-02" db="EMBL/GenBank/DDBJ databases">
        <title>Genome sequencing of the rare red list fungi Phellinidium pouzarii.</title>
        <authorList>
            <person name="Buettner E."/>
            <person name="Kellner H."/>
        </authorList>
    </citation>
    <scope>NUCLEOTIDE SEQUENCE [LARGE SCALE GENOMIC DNA]</scope>
    <source>
        <strain evidence="4 5">DSM 108285</strain>
    </source>
</reference>
<dbReference type="InterPro" id="IPR038499">
    <property type="entry name" value="BRO1_sf"/>
</dbReference>
<evidence type="ECO:0000256" key="2">
    <source>
        <dbReference type="ARBA" id="ARBA00022193"/>
    </source>
</evidence>
<comment type="similarity">
    <text evidence="1">Belongs to the palC family.</text>
</comment>